<keyword evidence="2" id="KW-1035">Host cytoplasm</keyword>
<sequence>MGITHLKEFQKPALLGLVKAHEEELFTAPKLGDRFLPDKQIFSNNFAYDVIKKSNHIAAYIGFGAEPPVMDRDAVATRHGELAKVALKYIATEEELLALNQARSTGEKNAMIEQLTTKAVDLLDALRLAIDTSKLQAVLKGEFSYNKNGVKIRVDYGVPNEQKHVLTGGQAWNTSTGLPITNLIEWNDQYVDANKTSPDVMFITREILRMLQTNPEVLAEAGVETSRAPVDAVRDVLSGYGLPSFEIVDQRHVSVKDIYTGEEQMIEIMPKHRVVFAKEGLGNYLMGPTAENNYQPGIDLRAYDKFEPIQSIIRVATAGFPVVENPHLLLYADVAPE</sequence>
<dbReference type="RefSeq" id="YP_009595163.1">
    <property type="nucleotide sequence ID" value="NC_041879.1"/>
</dbReference>
<protein>
    <submittedName>
        <fullName evidence="3">Major capsid protein E</fullName>
    </submittedName>
</protein>
<name>A0A142F1M0_9CAUD</name>
<evidence type="ECO:0000313" key="3">
    <source>
        <dbReference type="EMBL" id="AMQ66677.1"/>
    </source>
</evidence>
<dbReference type="InterPro" id="IPR053738">
    <property type="entry name" value="Lambda_capsid_assembly"/>
</dbReference>
<reference evidence="3 4" key="1">
    <citation type="submission" date="2016-02" db="EMBL/GenBank/DDBJ databases">
        <title>Isolation and characterization of bacteriophages from East Africa Rift Valley soda lakes.</title>
        <authorList>
            <person name="van Zyl L.J."/>
            <person name="Nemavhulani S."/>
            <person name="Cowan D.A."/>
            <person name="Trindade M.I."/>
        </authorList>
    </citation>
    <scope>NUCLEOTIDE SEQUENCE [LARGE SCALE GENOMIC DNA]</scope>
</reference>
<dbReference type="Proteomes" id="UP000224134">
    <property type="component" value="Segment"/>
</dbReference>
<keyword evidence="1" id="KW-0167">Capsid protein</keyword>
<evidence type="ECO:0000256" key="2">
    <source>
        <dbReference type="ARBA" id="ARBA00023200"/>
    </source>
</evidence>
<organism evidence="3 4">
    <name type="scientific">Bacillus phage Mgbh1</name>
    <dbReference type="NCBI Taxonomy" id="1796993"/>
    <lineage>
        <taxon>Viruses</taxon>
        <taxon>Duplodnaviria</taxon>
        <taxon>Heunggongvirae</taxon>
        <taxon>Uroviricota</taxon>
        <taxon>Caudoviricetes</taxon>
        <taxon>Magadivirus</taxon>
        <taxon>Magadivirus Mgbh1</taxon>
    </lineage>
</organism>
<dbReference type="GO" id="GO:0019028">
    <property type="term" value="C:viral capsid"/>
    <property type="evidence" value="ECO:0007669"/>
    <property type="project" value="UniProtKB-KW"/>
</dbReference>
<dbReference type="KEGG" id="vg:40070721"/>
<dbReference type="Pfam" id="PF03864">
    <property type="entry name" value="Phage_cap_E"/>
    <property type="match status" value="1"/>
</dbReference>
<dbReference type="Gene3D" id="3.90.1690.10">
    <property type="entry name" value="phage-related protein like domain"/>
    <property type="match status" value="1"/>
</dbReference>
<dbReference type="OrthoDB" id="23825at10239"/>
<proteinExistence type="predicted"/>
<evidence type="ECO:0000313" key="4">
    <source>
        <dbReference type="Proteomes" id="UP000224134"/>
    </source>
</evidence>
<keyword evidence="4" id="KW-1185">Reference proteome</keyword>
<keyword evidence="1" id="KW-0946">Virion</keyword>
<dbReference type="InterPro" id="IPR005564">
    <property type="entry name" value="Major_capsid_GpE"/>
</dbReference>
<dbReference type="EMBL" id="KU665491">
    <property type="protein sequence ID" value="AMQ66677.1"/>
    <property type="molecule type" value="Genomic_DNA"/>
</dbReference>
<accession>A0A142F1M0</accession>
<dbReference type="GeneID" id="40070721"/>
<evidence type="ECO:0000256" key="1">
    <source>
        <dbReference type="ARBA" id="ARBA00022561"/>
    </source>
</evidence>